<proteinExistence type="predicted"/>
<gene>
    <name evidence="2" type="ORF">F889_02607</name>
</gene>
<organism evidence="2 3">
    <name type="scientific">Acinetobacter colistiniresistens</name>
    <dbReference type="NCBI Taxonomy" id="280145"/>
    <lineage>
        <taxon>Bacteria</taxon>
        <taxon>Pseudomonadati</taxon>
        <taxon>Pseudomonadota</taxon>
        <taxon>Gammaproteobacteria</taxon>
        <taxon>Moraxellales</taxon>
        <taxon>Moraxellaceae</taxon>
        <taxon>Acinetobacter</taxon>
    </lineage>
</organism>
<dbReference type="OrthoDB" id="378644at2"/>
<accession>N9PKG0</accession>
<evidence type="ECO:0000259" key="1">
    <source>
        <dbReference type="Pfam" id="PF07157"/>
    </source>
</evidence>
<dbReference type="InterPro" id="IPR009826">
    <property type="entry name" value="DNA_circ_N"/>
</dbReference>
<sequence length="394" mass="43931">MGWKDDLQDASFRGVHFECTTTNESGSKSLAIKQAPYSNKAAIEDMGNNPIKISIDAVFAGENYKTEMDAFWAALTATGAGELIHPLHGVMQVNVESYNIVHNAEEVDSCKIAIEFIQAEDKERTLFIPVVAPTIIDTKAITDTPASSLQAALNKLEGSDPNKFFTIVNNIRNGVNTAYQYLGIVKNAVESALSPADSIVGLVDDVTKIAAFNTNISAISKWRDLFKRIKRFERLFQDDDLPELKQTWRATKIASTVAISQNVVVTVRKEMAEKKQLSFTPIDLAIIRLQTRTELQQAIKAEREQAITALDFETVSQVQIFKEVADQVHMQIQELIEVRPPITKTQIVVPCTLHSLAHMLYGDMDRAEEIRHLNPDLFNPAVLQIGMELTVYAR</sequence>
<evidence type="ECO:0000313" key="3">
    <source>
        <dbReference type="Proteomes" id="UP000013009"/>
    </source>
</evidence>
<name>N9PKG0_9GAMM</name>
<dbReference type="Proteomes" id="UP000013009">
    <property type="component" value="Unassembled WGS sequence"/>
</dbReference>
<dbReference type="HOGENOM" id="CLU_050830_0_0_6"/>
<dbReference type="RefSeq" id="WP_005274912.1">
    <property type="nucleotide sequence ID" value="NZ_KB850195.1"/>
</dbReference>
<protein>
    <recommendedName>
        <fullName evidence="1">DNA circulation N-terminal domain-containing protein</fullName>
    </recommendedName>
</protein>
<feature type="domain" description="DNA circulation N-terminal" evidence="1">
    <location>
        <begin position="7"/>
        <end position="93"/>
    </location>
</feature>
<evidence type="ECO:0000313" key="2">
    <source>
        <dbReference type="EMBL" id="ENX33943.1"/>
    </source>
</evidence>
<keyword evidence="3" id="KW-1185">Reference proteome</keyword>
<dbReference type="AlphaFoldDB" id="N9PKG0"/>
<dbReference type="EMBL" id="APRZ01000017">
    <property type="protein sequence ID" value="ENX33943.1"/>
    <property type="molecule type" value="Genomic_DNA"/>
</dbReference>
<reference evidence="2 3" key="1">
    <citation type="submission" date="2013-02" db="EMBL/GenBank/DDBJ databases">
        <title>The Genome Sequence of Acinetobacter sp. NIPH 1859.</title>
        <authorList>
            <consortium name="The Broad Institute Genome Sequencing Platform"/>
            <consortium name="The Broad Institute Genome Sequencing Center for Infectious Disease"/>
            <person name="Cerqueira G."/>
            <person name="Feldgarden M."/>
            <person name="Courvalin P."/>
            <person name="Perichon B."/>
            <person name="Grillot-Courvalin C."/>
            <person name="Clermont D."/>
            <person name="Rocha E."/>
            <person name="Yoon E.-J."/>
            <person name="Nemec A."/>
            <person name="Walker B."/>
            <person name="Young S.K."/>
            <person name="Zeng Q."/>
            <person name="Gargeya S."/>
            <person name="Fitzgerald M."/>
            <person name="Haas B."/>
            <person name="Abouelleil A."/>
            <person name="Alvarado L."/>
            <person name="Arachchi H.M."/>
            <person name="Berlin A.M."/>
            <person name="Chapman S.B."/>
            <person name="Dewar J."/>
            <person name="Goldberg J."/>
            <person name="Griggs A."/>
            <person name="Gujja S."/>
            <person name="Hansen M."/>
            <person name="Howarth C."/>
            <person name="Imamovic A."/>
            <person name="Larimer J."/>
            <person name="McCowan C."/>
            <person name="Murphy C."/>
            <person name="Neiman D."/>
            <person name="Pearson M."/>
            <person name="Priest M."/>
            <person name="Roberts A."/>
            <person name="Saif S."/>
            <person name="Shea T."/>
            <person name="Sisk P."/>
            <person name="Sykes S."/>
            <person name="Wortman J."/>
            <person name="Nusbaum C."/>
            <person name="Birren B."/>
        </authorList>
    </citation>
    <scope>NUCLEOTIDE SEQUENCE [LARGE SCALE GENOMIC DNA]</scope>
    <source>
        <strain evidence="2 3">NIPH 1859</strain>
    </source>
</reference>
<comment type="caution">
    <text evidence="2">The sequence shown here is derived from an EMBL/GenBank/DDBJ whole genome shotgun (WGS) entry which is preliminary data.</text>
</comment>
<dbReference type="PATRIC" id="fig|1217695.3.peg.2537"/>
<dbReference type="Pfam" id="PF07157">
    <property type="entry name" value="DNA_circ_N"/>
    <property type="match status" value="1"/>
</dbReference>